<dbReference type="SUPFAM" id="SSF53474">
    <property type="entry name" value="alpha/beta-Hydrolases"/>
    <property type="match status" value="1"/>
</dbReference>
<accession>A0ABP5LKF8</accession>
<name>A0ABP5LKF8_9ACTN</name>
<dbReference type="Proteomes" id="UP001501020">
    <property type="component" value="Unassembled WGS sequence"/>
</dbReference>
<organism evidence="1 2">
    <name type="scientific">Actinomadura napierensis</name>
    <dbReference type="NCBI Taxonomy" id="267854"/>
    <lineage>
        <taxon>Bacteria</taxon>
        <taxon>Bacillati</taxon>
        <taxon>Actinomycetota</taxon>
        <taxon>Actinomycetes</taxon>
        <taxon>Streptosporangiales</taxon>
        <taxon>Thermomonosporaceae</taxon>
        <taxon>Actinomadura</taxon>
    </lineage>
</organism>
<proteinExistence type="predicted"/>
<dbReference type="Gene3D" id="3.40.50.1820">
    <property type="entry name" value="alpha/beta hydrolase"/>
    <property type="match status" value="1"/>
</dbReference>
<evidence type="ECO:0000313" key="2">
    <source>
        <dbReference type="Proteomes" id="UP001501020"/>
    </source>
</evidence>
<dbReference type="EMBL" id="BAAAMR010000044">
    <property type="protein sequence ID" value="GAA2146588.1"/>
    <property type="molecule type" value="Genomic_DNA"/>
</dbReference>
<keyword evidence="2" id="KW-1185">Reference proteome</keyword>
<reference evidence="2" key="1">
    <citation type="journal article" date="2019" name="Int. J. Syst. Evol. Microbiol.">
        <title>The Global Catalogue of Microorganisms (GCM) 10K type strain sequencing project: providing services to taxonomists for standard genome sequencing and annotation.</title>
        <authorList>
            <consortium name="The Broad Institute Genomics Platform"/>
            <consortium name="The Broad Institute Genome Sequencing Center for Infectious Disease"/>
            <person name="Wu L."/>
            <person name="Ma J."/>
        </authorList>
    </citation>
    <scope>NUCLEOTIDE SEQUENCE [LARGE SCALE GENOMIC DNA]</scope>
    <source>
        <strain evidence="2">JCM 13850</strain>
    </source>
</reference>
<sequence length="226" mass="24861">MATDPLLLNPFAQQLFGEWAEAILVEEAEGESGPVGDRRLEPAAMGRSAVWLRQTSELLTERFGDRCVPVVAALVSELSVYFDPDSAPVRHAVRSRLARALEQYRPRVLIAHSLGSVVAYETLHAHPDIEIELLVTLGSPLAMRKVVYDRLEPTPQWGMGARPPGVRDWANVSDHGDFVAVPRGALAMRFEGVARDLELSIHLVDPHRVKAYLGASEVAELLAPFT</sequence>
<evidence type="ECO:0008006" key="3">
    <source>
        <dbReference type="Google" id="ProtNLM"/>
    </source>
</evidence>
<comment type="caution">
    <text evidence="1">The sequence shown here is derived from an EMBL/GenBank/DDBJ whole genome shotgun (WGS) entry which is preliminary data.</text>
</comment>
<gene>
    <name evidence="1" type="ORF">GCM10009727_47970</name>
</gene>
<protein>
    <recommendedName>
        <fullName evidence="3">Serine peptidase</fullName>
    </recommendedName>
</protein>
<dbReference type="InterPro" id="IPR029058">
    <property type="entry name" value="AB_hydrolase_fold"/>
</dbReference>
<dbReference type="RefSeq" id="WP_344271067.1">
    <property type="nucleotide sequence ID" value="NZ_BAAAMR010000044.1"/>
</dbReference>
<evidence type="ECO:0000313" key="1">
    <source>
        <dbReference type="EMBL" id="GAA2146588.1"/>
    </source>
</evidence>